<protein>
    <submittedName>
        <fullName evidence="2">Uncharacterized protein</fullName>
    </submittedName>
</protein>
<evidence type="ECO:0000313" key="1">
    <source>
        <dbReference type="Proteomes" id="UP000887578"/>
    </source>
</evidence>
<sequence length="81" mass="9518">MLLFHNLKPMLIKEQCEVIAHLIPNVDTEIAHRLVSLVERYRASTDNGIRGISISLSLRRLIYIFRRFTQNPERGQNEKPF</sequence>
<keyword evidence="1" id="KW-1185">Reference proteome</keyword>
<name>A0A914PY75_9BILA</name>
<dbReference type="Proteomes" id="UP000887578">
    <property type="component" value="Unplaced"/>
</dbReference>
<evidence type="ECO:0000313" key="2">
    <source>
        <dbReference type="WBParaSite" id="PDA_v2.g23780.t1"/>
    </source>
</evidence>
<proteinExistence type="predicted"/>
<dbReference type="AlphaFoldDB" id="A0A914PY75"/>
<accession>A0A914PY75</accession>
<reference evidence="2" key="1">
    <citation type="submission" date="2022-11" db="UniProtKB">
        <authorList>
            <consortium name="WormBaseParasite"/>
        </authorList>
    </citation>
    <scope>IDENTIFICATION</scope>
</reference>
<dbReference type="WBParaSite" id="PDA_v2.g23780.t1">
    <property type="protein sequence ID" value="PDA_v2.g23780.t1"/>
    <property type="gene ID" value="PDA_v2.g23780"/>
</dbReference>
<organism evidence="1 2">
    <name type="scientific">Panagrolaimus davidi</name>
    <dbReference type="NCBI Taxonomy" id="227884"/>
    <lineage>
        <taxon>Eukaryota</taxon>
        <taxon>Metazoa</taxon>
        <taxon>Ecdysozoa</taxon>
        <taxon>Nematoda</taxon>
        <taxon>Chromadorea</taxon>
        <taxon>Rhabditida</taxon>
        <taxon>Tylenchina</taxon>
        <taxon>Panagrolaimomorpha</taxon>
        <taxon>Panagrolaimoidea</taxon>
        <taxon>Panagrolaimidae</taxon>
        <taxon>Panagrolaimus</taxon>
    </lineage>
</organism>